<dbReference type="Pfam" id="PF14379">
    <property type="entry name" value="Myb_CC_LHEQLE"/>
    <property type="match status" value="1"/>
</dbReference>
<accession>A0A8X8CJV0</accession>
<keyword evidence="9" id="KW-1185">Reference proteome</keyword>
<gene>
    <name evidence="8" type="ORF">POTOM_029639</name>
</gene>
<feature type="domain" description="Glucose-methanol-choline oxidoreductase C-terminal" evidence="6">
    <location>
        <begin position="462"/>
        <end position="581"/>
    </location>
</feature>
<dbReference type="GO" id="GO:0003700">
    <property type="term" value="F:DNA-binding transcription factor activity"/>
    <property type="evidence" value="ECO:0007669"/>
    <property type="project" value="InterPro"/>
</dbReference>
<keyword evidence="4" id="KW-0539">Nucleus</keyword>
<evidence type="ECO:0000256" key="5">
    <source>
        <dbReference type="SAM" id="MobiDB-lite"/>
    </source>
</evidence>
<feature type="region of interest" description="Disordered" evidence="5">
    <location>
        <begin position="258"/>
        <end position="277"/>
    </location>
</feature>
<evidence type="ECO:0000256" key="1">
    <source>
        <dbReference type="ARBA" id="ARBA00004123"/>
    </source>
</evidence>
<evidence type="ECO:0008006" key="10">
    <source>
        <dbReference type="Google" id="ProtNLM"/>
    </source>
</evidence>
<dbReference type="GO" id="GO:0005634">
    <property type="term" value="C:nucleus"/>
    <property type="evidence" value="ECO:0007669"/>
    <property type="project" value="UniProtKB-SubCell"/>
</dbReference>
<evidence type="ECO:0000256" key="3">
    <source>
        <dbReference type="ARBA" id="ARBA00023163"/>
    </source>
</evidence>
<dbReference type="Proteomes" id="UP000886885">
    <property type="component" value="Chromosome 8A"/>
</dbReference>
<dbReference type="PANTHER" id="PTHR31499">
    <property type="entry name" value="MYB FAMILY TRANSCRIPTION FACTOR PHL11"/>
    <property type="match status" value="1"/>
</dbReference>
<comment type="caution">
    <text evidence="8">The sequence shown here is derived from an EMBL/GenBank/DDBJ whole genome shotgun (WGS) entry which is preliminary data.</text>
</comment>
<keyword evidence="3" id="KW-0804">Transcription</keyword>
<dbReference type="OrthoDB" id="551907at2759"/>
<feature type="region of interest" description="Disordered" evidence="5">
    <location>
        <begin position="64"/>
        <end position="99"/>
    </location>
</feature>
<sequence>MGLQHQSMNLVLSTDAKPRLKWTQELHQRFVEAVTQLGGADKATPKSLMRKYRLGKSQQSLISIESKQEDDKEIQSSDDHFKESAVTRSSRGICSDGNHHPINESFQIAQALQMQMEVQRKLHEQIEVQRHLQLRIEAQGKYLQTVLKKAQETLAGYNSSSMGIELAKAELCRLVSMVNSGCPSSSISELTETGSSILKDIERTQMRNTVCSMESSLTSSESSGRKEDMQKENEIHDTNKSNTASVELPLMDIHPQKNLLDNGSSNQGKKRSGSIISDRVSVEKPLARRLKNGDQLRITPVITWDFHYNWQTSQKSPTSHLITLLRVESRIVSRPNELMKFQFAVKPGLLEAGVLPYIGFPGNIYREQSINQTYEAYLNKPLNSVQQGDVILSAGALDFEGAGQEMKENPRIEASTNTDYQFSYVLQVEGVKEDFIFIPEGASALTSFNASTIVIASKIALPKSKGELELNNTDPRKKNPIVEFNYLENEVDLEEEGAETVQLLEKIAMSMSITRFTSTRPQHNSSSSGELRNYCKQNVGTHYHYHGGCTVGSVVDKDYKVQWIKGLRVIDGASFWESPGTLLMLERYQGIKILEGREIASPFAAQPCP</sequence>
<evidence type="ECO:0000256" key="2">
    <source>
        <dbReference type="ARBA" id="ARBA00023015"/>
    </source>
</evidence>
<dbReference type="AlphaFoldDB" id="A0A8X8CJV0"/>
<feature type="domain" description="MYB-CC type transcription factor LHEQLE-containing" evidence="7">
    <location>
        <begin position="107"/>
        <end position="153"/>
    </location>
</feature>
<dbReference type="PANTHER" id="PTHR31499:SF11">
    <property type="entry name" value="MYB FAMILY TRANSCRIPTION FACTOR PHL8"/>
    <property type="match status" value="1"/>
</dbReference>
<dbReference type="InterPro" id="IPR025756">
    <property type="entry name" value="Myb_CC_LHEQLE"/>
</dbReference>
<dbReference type="NCBIfam" id="TIGR01557">
    <property type="entry name" value="myb_SHAQKYF"/>
    <property type="match status" value="1"/>
</dbReference>
<dbReference type="Pfam" id="PF05199">
    <property type="entry name" value="GMC_oxred_C"/>
    <property type="match status" value="1"/>
</dbReference>
<comment type="subcellular location">
    <subcellularLocation>
        <location evidence="1">Nucleus</location>
    </subcellularLocation>
</comment>
<evidence type="ECO:0000313" key="9">
    <source>
        <dbReference type="Proteomes" id="UP000886885"/>
    </source>
</evidence>
<dbReference type="InterPro" id="IPR007867">
    <property type="entry name" value="GMC_OxRtase_C"/>
</dbReference>
<evidence type="ECO:0000259" key="6">
    <source>
        <dbReference type="Pfam" id="PF05199"/>
    </source>
</evidence>
<keyword evidence="2" id="KW-0805">Transcription regulation</keyword>
<dbReference type="GO" id="GO:0016614">
    <property type="term" value="F:oxidoreductase activity, acting on CH-OH group of donors"/>
    <property type="evidence" value="ECO:0007669"/>
    <property type="project" value="InterPro"/>
</dbReference>
<proteinExistence type="predicted"/>
<organism evidence="8 9">
    <name type="scientific">Populus tomentosa</name>
    <name type="common">Chinese white poplar</name>
    <dbReference type="NCBI Taxonomy" id="118781"/>
    <lineage>
        <taxon>Eukaryota</taxon>
        <taxon>Viridiplantae</taxon>
        <taxon>Streptophyta</taxon>
        <taxon>Embryophyta</taxon>
        <taxon>Tracheophyta</taxon>
        <taxon>Spermatophyta</taxon>
        <taxon>Magnoliopsida</taxon>
        <taxon>eudicotyledons</taxon>
        <taxon>Gunneridae</taxon>
        <taxon>Pentapetalae</taxon>
        <taxon>rosids</taxon>
        <taxon>fabids</taxon>
        <taxon>Malpighiales</taxon>
        <taxon>Salicaceae</taxon>
        <taxon>Saliceae</taxon>
        <taxon>Populus</taxon>
    </lineage>
</organism>
<dbReference type="InterPro" id="IPR046955">
    <property type="entry name" value="PHR1-like"/>
</dbReference>
<name>A0A8X8CJV0_POPTO</name>
<reference evidence="8" key="1">
    <citation type="journal article" date="2020" name="bioRxiv">
        <title>Hybrid origin of Populus tomentosa Carr. identified through genome sequencing and phylogenomic analysis.</title>
        <authorList>
            <person name="An X."/>
            <person name="Gao K."/>
            <person name="Chen Z."/>
            <person name="Li J."/>
            <person name="Yang X."/>
            <person name="Yang X."/>
            <person name="Zhou J."/>
            <person name="Guo T."/>
            <person name="Zhao T."/>
            <person name="Huang S."/>
            <person name="Miao D."/>
            <person name="Khan W.U."/>
            <person name="Rao P."/>
            <person name="Ye M."/>
            <person name="Lei B."/>
            <person name="Liao W."/>
            <person name="Wang J."/>
            <person name="Ji L."/>
            <person name="Li Y."/>
            <person name="Guo B."/>
            <person name="Mustafa N.S."/>
            <person name="Li S."/>
            <person name="Yun Q."/>
            <person name="Keller S.R."/>
            <person name="Mao J."/>
            <person name="Zhang R."/>
            <person name="Strauss S.H."/>
        </authorList>
    </citation>
    <scope>NUCLEOTIDE SEQUENCE</scope>
    <source>
        <strain evidence="8">GM15</strain>
        <tissue evidence="8">Leaf</tissue>
    </source>
</reference>
<protein>
    <recommendedName>
        <fullName evidence="10">MYB-CC type transcription factor LHEQLE-containing domain-containing protein</fullName>
    </recommendedName>
</protein>
<feature type="compositionally biased region" description="Basic and acidic residues" evidence="5">
    <location>
        <begin position="66"/>
        <end position="85"/>
    </location>
</feature>
<evidence type="ECO:0000259" key="7">
    <source>
        <dbReference type="Pfam" id="PF14379"/>
    </source>
</evidence>
<dbReference type="InterPro" id="IPR006447">
    <property type="entry name" value="Myb_dom_plants"/>
</dbReference>
<dbReference type="EMBL" id="JAAWWB010000015">
    <property type="protein sequence ID" value="KAG6765591.1"/>
    <property type="molecule type" value="Genomic_DNA"/>
</dbReference>
<dbReference type="GO" id="GO:0003677">
    <property type="term" value="F:DNA binding"/>
    <property type="evidence" value="ECO:0007669"/>
    <property type="project" value="InterPro"/>
</dbReference>
<evidence type="ECO:0000313" key="8">
    <source>
        <dbReference type="EMBL" id="KAG6765591.1"/>
    </source>
</evidence>
<feature type="compositionally biased region" description="Basic and acidic residues" evidence="5">
    <location>
        <begin position="223"/>
        <end position="239"/>
    </location>
</feature>
<feature type="compositionally biased region" description="Low complexity" evidence="5">
    <location>
        <begin position="212"/>
        <end position="222"/>
    </location>
</feature>
<evidence type="ECO:0000256" key="4">
    <source>
        <dbReference type="ARBA" id="ARBA00023242"/>
    </source>
</evidence>
<feature type="region of interest" description="Disordered" evidence="5">
    <location>
        <begin position="211"/>
        <end position="242"/>
    </location>
</feature>